<sequence length="1084" mass="121175">DIVQLIMQFHFESCYRSTVSERSSAVGTTCGIKQGCKLAPYLFIALTVHIMDELAQSISWDWLQRLFTFYADDALASWLVREPEHLLQALDNIQTVIDVFNRLGMRVNVKKSAILYDLRHVLTTYKLETDATTNPPRQPDQDSYGIKCDVCGLGFATFNNMRKHKTRVHGVNDRQSIEFDPAAHAIQGLPQCRFCEHKFDTWHALKTHIAEDRCTHTPWMKARLHAMSNTVEPALSDALPRGDCGLPSTETPVQVPLVQTYPVLANPAVKSMVLRDGMTEAETPTQMFQHLLPGLASQISQVPTPARQQAPERDPRKRPRTRRGARKSPDGDNSLQQTVSLLAALVLQHEDARNRIRLSTSLTFFLQQQGPGSVLLPLFKVSQEWHKNKTTGQVVGSLRTTILSVLIQETMARLTMLESNPPALAAAKQAGLLNGDNKMPYQKWSSVNKKLEADATVPPLTPDEVRGILMEVKELIRPDIVTKFHASRPIRQEPQDQDRAVFTLEIALRSEDADRMHAKLRTLCNHSVWGLVCAQLREPTLQRHGLAAALQKATHRGAGEARFSGCQIGDGLHREAHADVRLLHLNAPDGLISSDLQDTINAWHLQHQLHALDSVPEVLLFQLPRFRQLDTGAYVKHGIPIDLRNKIQIPFFRDEHGIDCQWQDCVIQAALVHLGPTVQAGHYRAALLDPGSPNDNLWYTDDNRVATSLDLNNDGLMDEIFDNCYVLYCHAQYTELWKAVIRPPRDHYEIKDLGPPVFSIENRTFQRTDFSLKNPRGLTIVCSHFEPISRERPAASLPCVVYLHGNCSSRLEAVSTLPVLLPFNITVFCFDFAGSGLSDGEYLSLGYYERDDLAVVIDHLRESNTVTYIGLWGRSMGASTALLHADRDPSIAGLVLDSPFSDLKVLCEELVDGYTNSRVPRWVTGIALQMVRSSISAHADFDIYDLAPVQHVSKSFIPALFTAAYNDHFIKPHHARELHAEYAGDKNFIMVEGDHNSARSKFFMDSVSIFFFNTLQCDALARSQPSEAGGTAVSADPISRPTLQEQQSTQVAANVAANQALGLQMRPPERFGPPMPEVVQDATL</sequence>
<keyword evidence="1" id="KW-0862">Zinc</keyword>
<organism evidence="5 6">
    <name type="scientific">Symbiodinium pilosum</name>
    <name type="common">Dinoflagellate</name>
    <dbReference type="NCBI Taxonomy" id="2952"/>
    <lineage>
        <taxon>Eukaryota</taxon>
        <taxon>Sar</taxon>
        <taxon>Alveolata</taxon>
        <taxon>Dinophyceae</taxon>
        <taxon>Suessiales</taxon>
        <taxon>Symbiodiniaceae</taxon>
        <taxon>Symbiodinium</taxon>
    </lineage>
</organism>
<evidence type="ECO:0000313" key="5">
    <source>
        <dbReference type="EMBL" id="CAE7732975.1"/>
    </source>
</evidence>
<dbReference type="PROSITE" id="PS00028">
    <property type="entry name" value="ZINC_FINGER_C2H2_1"/>
    <property type="match status" value="1"/>
</dbReference>
<dbReference type="Pfam" id="PF00078">
    <property type="entry name" value="RVT_1"/>
    <property type="match status" value="1"/>
</dbReference>
<dbReference type="InterPro" id="IPR038765">
    <property type="entry name" value="Papain-like_cys_pep_sf"/>
</dbReference>
<dbReference type="InterPro" id="IPR029058">
    <property type="entry name" value="AB_hydrolase_fold"/>
</dbReference>
<dbReference type="SUPFAM" id="SSF54001">
    <property type="entry name" value="Cysteine proteinases"/>
    <property type="match status" value="1"/>
</dbReference>
<dbReference type="AlphaFoldDB" id="A0A812XMM8"/>
<reference evidence="5" key="1">
    <citation type="submission" date="2021-02" db="EMBL/GenBank/DDBJ databases">
        <authorList>
            <person name="Dougan E. K."/>
            <person name="Rhodes N."/>
            <person name="Thang M."/>
            <person name="Chan C."/>
        </authorList>
    </citation>
    <scope>NUCLEOTIDE SEQUENCE</scope>
</reference>
<feature type="region of interest" description="Disordered" evidence="2">
    <location>
        <begin position="301"/>
        <end position="334"/>
    </location>
</feature>
<dbReference type="InterPro" id="IPR052920">
    <property type="entry name" value="DNA-binding_regulatory"/>
</dbReference>
<dbReference type="PANTHER" id="PTHR43358">
    <property type="entry name" value="ALPHA/BETA-HYDROLASE"/>
    <property type="match status" value="1"/>
</dbReference>
<evidence type="ECO:0000259" key="4">
    <source>
        <dbReference type="PROSITE" id="PS50878"/>
    </source>
</evidence>
<keyword evidence="6" id="KW-1185">Reference proteome</keyword>
<dbReference type="InterPro" id="IPR013087">
    <property type="entry name" value="Znf_C2H2_type"/>
</dbReference>
<comment type="caution">
    <text evidence="5">The sequence shown here is derived from an EMBL/GenBank/DDBJ whole genome shotgun (WGS) entry which is preliminary data.</text>
</comment>
<evidence type="ECO:0000313" key="6">
    <source>
        <dbReference type="Proteomes" id="UP000649617"/>
    </source>
</evidence>
<dbReference type="Proteomes" id="UP000649617">
    <property type="component" value="Unassembled WGS sequence"/>
</dbReference>
<feature type="domain" description="Reverse transcriptase" evidence="4">
    <location>
        <begin position="1"/>
        <end position="148"/>
    </location>
</feature>
<dbReference type="Gene3D" id="3.90.70.10">
    <property type="entry name" value="Cysteine proteinases"/>
    <property type="match status" value="1"/>
</dbReference>
<dbReference type="GO" id="GO:0008270">
    <property type="term" value="F:zinc ion binding"/>
    <property type="evidence" value="ECO:0007669"/>
    <property type="project" value="UniProtKB-KW"/>
</dbReference>
<feature type="non-terminal residue" evidence="5">
    <location>
        <position position="1084"/>
    </location>
</feature>
<feature type="region of interest" description="Disordered" evidence="2">
    <location>
        <begin position="1065"/>
        <end position="1084"/>
    </location>
</feature>
<gene>
    <name evidence="5" type="primary">yqkD</name>
    <name evidence="5" type="ORF">SPIL2461_LOCUS21060</name>
</gene>
<feature type="compositionally biased region" description="Basic residues" evidence="2">
    <location>
        <begin position="316"/>
        <end position="326"/>
    </location>
</feature>
<dbReference type="InterPro" id="IPR000477">
    <property type="entry name" value="RT_dom"/>
</dbReference>
<dbReference type="SUPFAM" id="SSF53474">
    <property type="entry name" value="alpha/beta-Hydrolases"/>
    <property type="match status" value="1"/>
</dbReference>
<dbReference type="PROSITE" id="PS50157">
    <property type="entry name" value="ZINC_FINGER_C2H2_2"/>
    <property type="match status" value="1"/>
</dbReference>
<feature type="domain" description="C2H2-type" evidence="3">
    <location>
        <begin position="146"/>
        <end position="169"/>
    </location>
</feature>
<evidence type="ECO:0000259" key="3">
    <source>
        <dbReference type="PROSITE" id="PS50157"/>
    </source>
</evidence>
<protein>
    <submittedName>
        <fullName evidence="5">YqkD protein</fullName>
    </submittedName>
</protein>
<dbReference type="OrthoDB" id="10249433at2759"/>
<dbReference type="PROSITE" id="PS50878">
    <property type="entry name" value="RT_POL"/>
    <property type="match status" value="1"/>
</dbReference>
<accession>A0A812XMM8</accession>
<evidence type="ECO:0000256" key="1">
    <source>
        <dbReference type="PROSITE-ProRule" id="PRU00042"/>
    </source>
</evidence>
<dbReference type="Gene3D" id="3.40.50.1820">
    <property type="entry name" value="alpha/beta hydrolase"/>
    <property type="match status" value="1"/>
</dbReference>
<dbReference type="Gene3D" id="3.30.160.60">
    <property type="entry name" value="Classic Zinc Finger"/>
    <property type="match status" value="1"/>
</dbReference>
<dbReference type="SMART" id="SM00355">
    <property type="entry name" value="ZnF_C2H2"/>
    <property type="match status" value="2"/>
</dbReference>
<keyword evidence="1" id="KW-0863">Zinc-finger</keyword>
<dbReference type="Pfam" id="PF12146">
    <property type="entry name" value="Hydrolase_4"/>
    <property type="match status" value="1"/>
</dbReference>
<dbReference type="EMBL" id="CAJNIZ010045876">
    <property type="protein sequence ID" value="CAE7732975.1"/>
    <property type="molecule type" value="Genomic_DNA"/>
</dbReference>
<dbReference type="PANTHER" id="PTHR43358:SF4">
    <property type="entry name" value="ALPHA_BETA HYDROLASE FOLD-1 DOMAIN-CONTAINING PROTEIN"/>
    <property type="match status" value="1"/>
</dbReference>
<dbReference type="CDD" id="cd02257">
    <property type="entry name" value="Peptidase_C19"/>
    <property type="match status" value="1"/>
</dbReference>
<proteinExistence type="predicted"/>
<evidence type="ECO:0000256" key="2">
    <source>
        <dbReference type="SAM" id="MobiDB-lite"/>
    </source>
</evidence>
<name>A0A812XMM8_SYMPI</name>
<keyword evidence="1" id="KW-0479">Metal-binding</keyword>
<dbReference type="InterPro" id="IPR022742">
    <property type="entry name" value="Hydrolase_4"/>
</dbReference>